<dbReference type="SUPFAM" id="SSF46689">
    <property type="entry name" value="Homeodomain-like"/>
    <property type="match status" value="1"/>
</dbReference>
<dbReference type="InterPro" id="IPR051000">
    <property type="entry name" value="Homeobox_DNA-bind_prot"/>
</dbReference>
<keyword evidence="4 9" id="KW-0371">Homeobox</keyword>
<dbReference type="InterPro" id="IPR017970">
    <property type="entry name" value="Homeobox_CS"/>
</dbReference>
<keyword evidence="5" id="KW-0804">Transcription</keyword>
<gene>
    <name evidence="13" type="ORF">COCHEDRAFT_1179099</name>
</gene>
<dbReference type="PANTHER" id="PTHR24324:SF9">
    <property type="entry name" value="HOMEOBOX DOMAIN-CONTAINING PROTEIN"/>
    <property type="match status" value="1"/>
</dbReference>
<feature type="DNA-binding region" description="Homeobox" evidence="9">
    <location>
        <begin position="54"/>
        <end position="113"/>
    </location>
</feature>
<dbReference type="EMBL" id="KB445578">
    <property type="protein sequence ID" value="EMD90382.1"/>
    <property type="molecule type" value="Genomic_DNA"/>
</dbReference>
<dbReference type="FunFam" id="1.10.10.60:FF:000286">
    <property type="entry name" value="Homeobox transcription factor"/>
    <property type="match status" value="1"/>
</dbReference>
<dbReference type="eggNOG" id="KOG0490">
    <property type="taxonomic scope" value="Eukaryota"/>
</dbReference>
<keyword evidence="14" id="KW-1185">Reference proteome</keyword>
<keyword evidence="7" id="KW-0131">Cell cycle</keyword>
<feature type="compositionally biased region" description="Basic and acidic residues" evidence="11">
    <location>
        <begin position="145"/>
        <end position="164"/>
    </location>
</feature>
<dbReference type="HOGENOM" id="CLU_033452_0_0_1"/>
<evidence type="ECO:0000256" key="9">
    <source>
        <dbReference type="PROSITE-ProRule" id="PRU00108"/>
    </source>
</evidence>
<evidence type="ECO:0000256" key="6">
    <source>
        <dbReference type="ARBA" id="ARBA00023242"/>
    </source>
</evidence>
<evidence type="ECO:0000256" key="5">
    <source>
        <dbReference type="ARBA" id="ARBA00023163"/>
    </source>
</evidence>
<dbReference type="STRING" id="701091.M2UR63"/>
<dbReference type="GO" id="GO:0000082">
    <property type="term" value="P:G1/S transition of mitotic cell cycle"/>
    <property type="evidence" value="ECO:0007669"/>
    <property type="project" value="UniProtKB-ARBA"/>
</dbReference>
<dbReference type="GO" id="GO:0000981">
    <property type="term" value="F:DNA-binding transcription factor activity, RNA polymerase II-specific"/>
    <property type="evidence" value="ECO:0007669"/>
    <property type="project" value="InterPro"/>
</dbReference>
<proteinExistence type="predicted"/>
<feature type="region of interest" description="Disordered" evidence="11">
    <location>
        <begin position="344"/>
        <end position="365"/>
    </location>
</feature>
<feature type="region of interest" description="Disordered" evidence="11">
    <location>
        <begin position="413"/>
        <end position="505"/>
    </location>
</feature>
<sequence>MTYSSPLPSFSSPASSRLPAVRRASFSGQLAFLVHSQETVANHMPPDVDNKALARQKRRRTSKEDEDILKSEYLKNPKPSKTARLEIVKKVALGEKEVQIWFQNKRQNDRRRSRPLEPSSTASFMSSSSTMSDPPTEDEVVAVARRIDNAPEPHESDECPKSDPPEQPATPELTSDETIPEPRTIDTAVSPAAEPENANEAAVETSAEAQTRIAPPQITNSQQAVSLSQGPTQSRTSWISNRRSASFVRCLQDYTPEVITFPNAPPRPLELPEASTKTPSRPLKRTHSFMRLSTNENGTARIVTDLDRTPSPPKSKKTPCTFSHAAAGLRRSYSAAGLNDRLAAAARGEPSPKLPRTGSSIGRSRDSRAWEFWCDPEARSTTSLTARAEQEESGSAADAIGILRANRRILAQNQARQNSSPLTRHSLHKVLGSPLVKKSRGPMQRASTVSGRIPHIEYSNYKRGGDSTESDEMPPTESDKENWEPNASKSVRRDRQVAATPPASRGARQILGENIELMSQASSLGAMLAKERRGSGKLVIDPEQDDELRQFMGGDGASGRSSINSAEEAGCVEGLLKLSQGQWR</sequence>
<dbReference type="SMART" id="SM00389">
    <property type="entry name" value="HOX"/>
    <property type="match status" value="1"/>
</dbReference>
<dbReference type="AlphaFoldDB" id="M2UR63"/>
<dbReference type="GO" id="GO:0000978">
    <property type="term" value="F:RNA polymerase II cis-regulatory region sequence-specific DNA binding"/>
    <property type="evidence" value="ECO:0007669"/>
    <property type="project" value="TreeGrafter"/>
</dbReference>
<evidence type="ECO:0000256" key="10">
    <source>
        <dbReference type="RuleBase" id="RU000682"/>
    </source>
</evidence>
<evidence type="ECO:0000313" key="13">
    <source>
        <dbReference type="EMBL" id="EMD90382.1"/>
    </source>
</evidence>
<keyword evidence="2" id="KW-0805">Transcription regulation</keyword>
<dbReference type="PROSITE" id="PS50071">
    <property type="entry name" value="HOMEOBOX_2"/>
    <property type="match status" value="1"/>
</dbReference>
<evidence type="ECO:0000256" key="8">
    <source>
        <dbReference type="ARBA" id="ARBA00065092"/>
    </source>
</evidence>
<name>M2UR63_COCH5</name>
<dbReference type="PROSITE" id="PS00027">
    <property type="entry name" value="HOMEOBOX_1"/>
    <property type="match status" value="1"/>
</dbReference>
<evidence type="ECO:0000256" key="11">
    <source>
        <dbReference type="SAM" id="MobiDB-lite"/>
    </source>
</evidence>
<dbReference type="InterPro" id="IPR009057">
    <property type="entry name" value="Homeodomain-like_sf"/>
</dbReference>
<comment type="subunit">
    <text evidence="8">Interacts with MCM1.</text>
</comment>
<keyword evidence="3 9" id="KW-0238">DNA-binding</keyword>
<dbReference type="Proteomes" id="UP000016936">
    <property type="component" value="Unassembled WGS sequence"/>
</dbReference>
<reference evidence="14" key="2">
    <citation type="journal article" date="2013" name="PLoS Genet.">
        <title>Comparative genome structure, secondary metabolite, and effector coding capacity across Cochliobolus pathogens.</title>
        <authorList>
            <person name="Condon B.J."/>
            <person name="Leng Y."/>
            <person name="Wu D."/>
            <person name="Bushley K.E."/>
            <person name="Ohm R.A."/>
            <person name="Otillar R."/>
            <person name="Martin J."/>
            <person name="Schackwitz W."/>
            <person name="Grimwood J."/>
            <person name="MohdZainudin N."/>
            <person name="Xue C."/>
            <person name="Wang R."/>
            <person name="Manning V.A."/>
            <person name="Dhillon B."/>
            <person name="Tu Z.J."/>
            <person name="Steffenson B.J."/>
            <person name="Salamov A."/>
            <person name="Sun H."/>
            <person name="Lowry S."/>
            <person name="LaButti K."/>
            <person name="Han J."/>
            <person name="Copeland A."/>
            <person name="Lindquist E."/>
            <person name="Barry K."/>
            <person name="Schmutz J."/>
            <person name="Baker S.E."/>
            <person name="Ciuffetti L.M."/>
            <person name="Grigoriev I.V."/>
            <person name="Zhong S."/>
            <person name="Turgeon B.G."/>
        </authorList>
    </citation>
    <scope>NUCLEOTIDE SEQUENCE [LARGE SCALE GENOMIC DNA]</scope>
    <source>
        <strain evidence="14">C5 / ATCC 48332 / race O</strain>
    </source>
</reference>
<dbReference type="PANTHER" id="PTHR24324">
    <property type="entry name" value="HOMEOBOX PROTEIN HHEX"/>
    <property type="match status" value="1"/>
</dbReference>
<evidence type="ECO:0000313" key="14">
    <source>
        <dbReference type="Proteomes" id="UP000016936"/>
    </source>
</evidence>
<evidence type="ECO:0000256" key="2">
    <source>
        <dbReference type="ARBA" id="ARBA00023015"/>
    </source>
</evidence>
<dbReference type="GO" id="GO:0005634">
    <property type="term" value="C:nucleus"/>
    <property type="evidence" value="ECO:0007669"/>
    <property type="project" value="UniProtKB-SubCell"/>
</dbReference>
<organism evidence="13 14">
    <name type="scientific">Cochliobolus heterostrophus (strain C5 / ATCC 48332 / race O)</name>
    <name type="common">Southern corn leaf blight fungus</name>
    <name type="synonym">Bipolaris maydis</name>
    <dbReference type="NCBI Taxonomy" id="701091"/>
    <lineage>
        <taxon>Eukaryota</taxon>
        <taxon>Fungi</taxon>
        <taxon>Dikarya</taxon>
        <taxon>Ascomycota</taxon>
        <taxon>Pezizomycotina</taxon>
        <taxon>Dothideomycetes</taxon>
        <taxon>Pleosporomycetidae</taxon>
        <taxon>Pleosporales</taxon>
        <taxon>Pleosporineae</taxon>
        <taxon>Pleosporaceae</taxon>
        <taxon>Bipolaris</taxon>
    </lineage>
</organism>
<evidence type="ECO:0000259" key="12">
    <source>
        <dbReference type="PROSITE" id="PS50071"/>
    </source>
</evidence>
<evidence type="ECO:0000256" key="4">
    <source>
        <dbReference type="ARBA" id="ARBA00023155"/>
    </source>
</evidence>
<evidence type="ECO:0000256" key="3">
    <source>
        <dbReference type="ARBA" id="ARBA00023125"/>
    </source>
</evidence>
<accession>M2UR63</accession>
<evidence type="ECO:0000256" key="1">
    <source>
        <dbReference type="ARBA" id="ARBA00004123"/>
    </source>
</evidence>
<feature type="compositionally biased region" description="Low complexity" evidence="11">
    <location>
        <begin position="188"/>
        <end position="204"/>
    </location>
</feature>
<dbReference type="GO" id="GO:0030154">
    <property type="term" value="P:cell differentiation"/>
    <property type="evidence" value="ECO:0007669"/>
    <property type="project" value="TreeGrafter"/>
</dbReference>
<dbReference type="OMA" id="KPDMDCV"/>
<feature type="region of interest" description="Disordered" evidence="11">
    <location>
        <begin position="98"/>
        <end position="239"/>
    </location>
</feature>
<dbReference type="GO" id="GO:0000122">
    <property type="term" value="P:negative regulation of transcription by RNA polymerase II"/>
    <property type="evidence" value="ECO:0007669"/>
    <property type="project" value="UniProtKB-ARBA"/>
</dbReference>
<feature type="compositionally biased region" description="Polar residues" evidence="11">
    <location>
        <begin position="413"/>
        <end position="423"/>
    </location>
</feature>
<feature type="region of interest" description="Disordered" evidence="11">
    <location>
        <begin position="42"/>
        <end position="81"/>
    </location>
</feature>
<evidence type="ECO:0000256" key="7">
    <source>
        <dbReference type="ARBA" id="ARBA00023306"/>
    </source>
</evidence>
<feature type="compositionally biased region" description="Polar residues" evidence="11">
    <location>
        <begin position="217"/>
        <end position="239"/>
    </location>
</feature>
<comment type="subcellular location">
    <subcellularLocation>
        <location evidence="1 9 10">Nucleus</location>
    </subcellularLocation>
</comment>
<dbReference type="OrthoDB" id="6159439at2759"/>
<keyword evidence="6 9" id="KW-0539">Nucleus</keyword>
<dbReference type="Gene3D" id="1.10.10.60">
    <property type="entry name" value="Homeodomain-like"/>
    <property type="match status" value="1"/>
</dbReference>
<feature type="compositionally biased region" description="Low complexity" evidence="11">
    <location>
        <begin position="119"/>
        <end position="132"/>
    </location>
</feature>
<dbReference type="CDD" id="cd00086">
    <property type="entry name" value="homeodomain"/>
    <property type="match status" value="1"/>
</dbReference>
<dbReference type="Pfam" id="PF00046">
    <property type="entry name" value="Homeodomain"/>
    <property type="match status" value="1"/>
</dbReference>
<reference evidence="13 14" key="1">
    <citation type="journal article" date="2012" name="PLoS Pathog.">
        <title>Diverse lifestyles and strategies of plant pathogenesis encoded in the genomes of eighteen Dothideomycetes fungi.</title>
        <authorList>
            <person name="Ohm R.A."/>
            <person name="Feau N."/>
            <person name="Henrissat B."/>
            <person name="Schoch C.L."/>
            <person name="Horwitz B.A."/>
            <person name="Barry K.W."/>
            <person name="Condon B.J."/>
            <person name="Copeland A.C."/>
            <person name="Dhillon B."/>
            <person name="Glaser F."/>
            <person name="Hesse C.N."/>
            <person name="Kosti I."/>
            <person name="LaButti K."/>
            <person name="Lindquist E.A."/>
            <person name="Lucas S."/>
            <person name="Salamov A.A."/>
            <person name="Bradshaw R.E."/>
            <person name="Ciuffetti L."/>
            <person name="Hamelin R.C."/>
            <person name="Kema G.H.J."/>
            <person name="Lawrence C."/>
            <person name="Scott J.A."/>
            <person name="Spatafora J.W."/>
            <person name="Turgeon B.G."/>
            <person name="de Wit P.J.G.M."/>
            <person name="Zhong S."/>
            <person name="Goodwin S.B."/>
            <person name="Grigoriev I.V."/>
        </authorList>
    </citation>
    <scope>NUCLEOTIDE SEQUENCE [LARGE SCALE GENOMIC DNA]</scope>
    <source>
        <strain evidence="14">C5 / ATCC 48332 / race O</strain>
    </source>
</reference>
<dbReference type="InterPro" id="IPR001356">
    <property type="entry name" value="HD"/>
</dbReference>
<protein>
    <recommendedName>
        <fullName evidence="12">Homeobox domain-containing protein</fullName>
    </recommendedName>
</protein>
<feature type="domain" description="Homeobox" evidence="12">
    <location>
        <begin position="52"/>
        <end position="112"/>
    </location>
</feature>